<organism evidence="1 2">
    <name type="scientific">Vermiconidia calcicola</name>
    <dbReference type="NCBI Taxonomy" id="1690605"/>
    <lineage>
        <taxon>Eukaryota</taxon>
        <taxon>Fungi</taxon>
        <taxon>Dikarya</taxon>
        <taxon>Ascomycota</taxon>
        <taxon>Pezizomycotina</taxon>
        <taxon>Dothideomycetes</taxon>
        <taxon>Dothideomycetidae</taxon>
        <taxon>Mycosphaerellales</taxon>
        <taxon>Extremaceae</taxon>
        <taxon>Vermiconidia</taxon>
    </lineage>
</organism>
<evidence type="ECO:0000313" key="2">
    <source>
        <dbReference type="Proteomes" id="UP001281147"/>
    </source>
</evidence>
<sequence length="143" mass="16310">MFDQSVRSLGQASAAANNWFWWVKVLLENLNHRLTIIDRNFIVSRFTPQMFLAMGPNGSGVYFFFASMMLASIVFVFFLIPETKGIPLESMDRLFEVKPVWKSHARVHAEDAAKEEAFRHDAKDAGLSVAKDKLQHVEKAYDA</sequence>
<comment type="caution">
    <text evidence="1">The sequence shown here is derived from an EMBL/GenBank/DDBJ whole genome shotgun (WGS) entry which is preliminary data.</text>
</comment>
<reference evidence="1" key="1">
    <citation type="submission" date="2023-07" db="EMBL/GenBank/DDBJ databases">
        <title>Black Yeasts Isolated from many extreme environments.</title>
        <authorList>
            <person name="Coleine C."/>
            <person name="Stajich J.E."/>
            <person name="Selbmann L."/>
        </authorList>
    </citation>
    <scope>NUCLEOTIDE SEQUENCE</scope>
    <source>
        <strain evidence="1">CCFEE 5714</strain>
    </source>
</reference>
<dbReference type="Proteomes" id="UP001281147">
    <property type="component" value="Unassembled WGS sequence"/>
</dbReference>
<accession>A0ACC3NWG4</accession>
<proteinExistence type="predicted"/>
<keyword evidence="2" id="KW-1185">Reference proteome</keyword>
<dbReference type="EMBL" id="JAUTXU010000006">
    <property type="protein sequence ID" value="KAK3724108.1"/>
    <property type="molecule type" value="Genomic_DNA"/>
</dbReference>
<name>A0ACC3NWG4_9PEZI</name>
<gene>
    <name evidence="1" type="ORF">LTR37_001230</name>
</gene>
<evidence type="ECO:0000313" key="1">
    <source>
        <dbReference type="EMBL" id="KAK3724108.1"/>
    </source>
</evidence>
<protein>
    <submittedName>
        <fullName evidence="1">Uncharacterized protein</fullName>
    </submittedName>
</protein>